<dbReference type="SMART" id="SM00342">
    <property type="entry name" value="HTH_ARAC"/>
    <property type="match status" value="1"/>
</dbReference>
<dbReference type="Pfam" id="PF12833">
    <property type="entry name" value="HTH_18"/>
    <property type="match status" value="1"/>
</dbReference>
<dbReference type="InterPro" id="IPR009057">
    <property type="entry name" value="Homeodomain-like_sf"/>
</dbReference>
<comment type="caution">
    <text evidence="5">The sequence shown here is derived from an EMBL/GenBank/DDBJ whole genome shotgun (WGS) entry which is preliminary data.</text>
</comment>
<dbReference type="InterPro" id="IPR018060">
    <property type="entry name" value="HTH_AraC"/>
</dbReference>
<keyword evidence="2" id="KW-0238">DNA-binding</keyword>
<dbReference type="PRINTS" id="PR00032">
    <property type="entry name" value="HTHARAC"/>
</dbReference>
<feature type="domain" description="HTH araC/xylS-type" evidence="4">
    <location>
        <begin position="227"/>
        <end position="328"/>
    </location>
</feature>
<reference evidence="5 6" key="1">
    <citation type="submission" date="2021-03" db="EMBL/GenBank/DDBJ databases">
        <title>Sequencing the genomes of 1000 actinobacteria strains.</title>
        <authorList>
            <person name="Klenk H.-P."/>
        </authorList>
    </citation>
    <scope>NUCLEOTIDE SEQUENCE [LARGE SCALE GENOMIC DNA]</scope>
    <source>
        <strain evidence="5 6">DSM 13468</strain>
    </source>
</reference>
<dbReference type="InterPro" id="IPR018062">
    <property type="entry name" value="HTH_AraC-typ_CS"/>
</dbReference>
<evidence type="ECO:0000256" key="1">
    <source>
        <dbReference type="ARBA" id="ARBA00023015"/>
    </source>
</evidence>
<dbReference type="Proteomes" id="UP000703720">
    <property type="component" value="Unassembled WGS sequence"/>
</dbReference>
<dbReference type="Pfam" id="PF14525">
    <property type="entry name" value="AraC_binding_2"/>
    <property type="match status" value="1"/>
</dbReference>
<dbReference type="Gene3D" id="1.10.10.60">
    <property type="entry name" value="Homeodomain-like"/>
    <property type="match status" value="1"/>
</dbReference>
<organism evidence="5 6">
    <name type="scientific">Microbacterium phyllosphaerae</name>
    <dbReference type="NCBI Taxonomy" id="124798"/>
    <lineage>
        <taxon>Bacteria</taxon>
        <taxon>Bacillati</taxon>
        <taxon>Actinomycetota</taxon>
        <taxon>Actinomycetes</taxon>
        <taxon>Micrococcales</taxon>
        <taxon>Microbacteriaceae</taxon>
        <taxon>Microbacterium</taxon>
    </lineage>
</organism>
<keyword evidence="3" id="KW-0804">Transcription</keyword>
<keyword evidence="6" id="KW-1185">Reference proteome</keyword>
<sequence>MDDRAPDAVAGRVVVDCGAVPSAERFDMWTDAVNRSFVPLRAWSSERAERSGFQGKLVAQPVGPLSVSSVAGSAVRVSRTRAEIARDDPGHIKLGVQLQGRSLIGQDGREAILMPGDFAVYDTTRPYALDFDGPFRMLVVMFPLETLRIDRARLRALTASRFSGREGVGAIASSMLRAYDATLENGTLQNRMPLSDAVLDMLTAALGERLELELDGGEEVGRRALLTRIELYIAEHLGDAELTVTEIARAHHISVRYLQKLFEGKNDTVSAWIRHRRLDATRRDLSNPTQSAQQISSIGARWGFTDATAFTRAFRTRFGITPSEYRAQTLTVAH</sequence>
<dbReference type="InterPro" id="IPR050204">
    <property type="entry name" value="AraC_XylS_family_regulators"/>
</dbReference>
<dbReference type="RefSeq" id="WP_210097315.1">
    <property type="nucleotide sequence ID" value="NZ_BAAAIO010000001.1"/>
</dbReference>
<evidence type="ECO:0000256" key="3">
    <source>
        <dbReference type="ARBA" id="ARBA00023163"/>
    </source>
</evidence>
<proteinExistence type="predicted"/>
<keyword evidence="1" id="KW-0805">Transcription regulation</keyword>
<name>A0ABS4WP95_9MICO</name>
<accession>A0ABS4WP95</accession>
<dbReference type="InterPro" id="IPR020449">
    <property type="entry name" value="Tscrpt_reg_AraC-type_HTH"/>
</dbReference>
<dbReference type="EMBL" id="JAGIOA010000001">
    <property type="protein sequence ID" value="MBP2378034.1"/>
    <property type="molecule type" value="Genomic_DNA"/>
</dbReference>
<evidence type="ECO:0000313" key="6">
    <source>
        <dbReference type="Proteomes" id="UP000703720"/>
    </source>
</evidence>
<dbReference type="InterPro" id="IPR035418">
    <property type="entry name" value="AraC-bd_2"/>
</dbReference>
<dbReference type="PANTHER" id="PTHR46796">
    <property type="entry name" value="HTH-TYPE TRANSCRIPTIONAL ACTIVATOR RHAS-RELATED"/>
    <property type="match status" value="1"/>
</dbReference>
<evidence type="ECO:0000259" key="4">
    <source>
        <dbReference type="PROSITE" id="PS01124"/>
    </source>
</evidence>
<dbReference type="PANTHER" id="PTHR46796:SF6">
    <property type="entry name" value="ARAC SUBFAMILY"/>
    <property type="match status" value="1"/>
</dbReference>
<dbReference type="SUPFAM" id="SSF46689">
    <property type="entry name" value="Homeodomain-like"/>
    <property type="match status" value="1"/>
</dbReference>
<evidence type="ECO:0000256" key="2">
    <source>
        <dbReference type="ARBA" id="ARBA00023125"/>
    </source>
</evidence>
<evidence type="ECO:0000313" key="5">
    <source>
        <dbReference type="EMBL" id="MBP2378034.1"/>
    </source>
</evidence>
<gene>
    <name evidence="5" type="ORF">JOF42_001529</name>
</gene>
<dbReference type="PROSITE" id="PS00041">
    <property type="entry name" value="HTH_ARAC_FAMILY_1"/>
    <property type="match status" value="1"/>
</dbReference>
<dbReference type="PROSITE" id="PS01124">
    <property type="entry name" value="HTH_ARAC_FAMILY_2"/>
    <property type="match status" value="1"/>
</dbReference>
<protein>
    <submittedName>
        <fullName evidence="5">AraC-like DNA-binding protein</fullName>
    </submittedName>
</protein>